<evidence type="ECO:0000256" key="2">
    <source>
        <dbReference type="SAM" id="SignalP"/>
    </source>
</evidence>
<accession>S9QG12</accession>
<dbReference type="STRING" id="1123237.Salmuc_03687"/>
<dbReference type="SUPFAM" id="SSF48452">
    <property type="entry name" value="TPR-like"/>
    <property type="match status" value="1"/>
</dbReference>
<evidence type="ECO:0000313" key="3">
    <source>
        <dbReference type="EMBL" id="EPX80371.1"/>
    </source>
</evidence>
<evidence type="ECO:0000313" key="4">
    <source>
        <dbReference type="Proteomes" id="UP000015347"/>
    </source>
</evidence>
<proteinExistence type="predicted"/>
<feature type="chain" id="PRO_5004554963" description="Tetratricopeptide repeat protein" evidence="2">
    <location>
        <begin position="31"/>
        <end position="495"/>
    </location>
</feature>
<feature type="region of interest" description="Disordered" evidence="1">
    <location>
        <begin position="284"/>
        <end position="313"/>
    </location>
</feature>
<evidence type="ECO:0000256" key="1">
    <source>
        <dbReference type="SAM" id="MobiDB-lite"/>
    </source>
</evidence>
<feature type="compositionally biased region" description="Gly residues" evidence="1">
    <location>
        <begin position="302"/>
        <end position="313"/>
    </location>
</feature>
<keyword evidence="4" id="KW-1185">Reference proteome</keyword>
<dbReference type="HOGENOM" id="CLU_550812_0_0_5"/>
<gene>
    <name evidence="3" type="ORF">Salmuc_03687</name>
</gene>
<dbReference type="Proteomes" id="UP000015347">
    <property type="component" value="Unassembled WGS sequence"/>
</dbReference>
<sequence>MHSAMRIFRRPLANCAIAILVQAFCLSHAAAQTPTDADLEALRFYIAEDNEQAIRSEIRRLQLRYPDWTAPEDLTRLQRGVPAETIDRIYSQIADGDFDGARSTIERTSTAYPEWTPSAQLLQTLSIGEAQERFSEAVSAGNGTAAVRIARSNPELLRCERVNNAWLLAEQYVALGQSGAALEVYRATARSCTDSDILIATLEKSAAVASVAQLAELAEAARAQAPSAAGRITTVEDRLRAGIVATGVTRPRVAGPAGSQTSTVTDLPASRTTPLASLRPVARPQGLATRRPTVSAARPRPIGGGAAASGGGPAVLSRARQAADRGDWSRCLALTADSQHGAVLSQRGWCALNSNRPMEALSDFRVAAARAPTAQTRLDSSYGMALAMLRLDMVDDAAAVAARTHFDKAQRLEIESQILDKRGVAAYQRQEYRRAIAYFDELERVTGIVRRDLALLRGYAYLNSGQRSAAKAEFLRLHEQMSTPASRRALSEVLR</sequence>
<dbReference type="Gene3D" id="1.25.40.10">
    <property type="entry name" value="Tetratricopeptide repeat domain"/>
    <property type="match status" value="1"/>
</dbReference>
<feature type="signal peptide" evidence="2">
    <location>
        <begin position="1"/>
        <end position="30"/>
    </location>
</feature>
<dbReference type="eggNOG" id="COG0457">
    <property type="taxonomic scope" value="Bacteria"/>
</dbReference>
<dbReference type="EMBL" id="APVH01000032">
    <property type="protein sequence ID" value="EPX80371.1"/>
    <property type="molecule type" value="Genomic_DNA"/>
</dbReference>
<protein>
    <recommendedName>
        <fullName evidence="5">Tetratricopeptide repeat protein</fullName>
    </recommendedName>
</protein>
<organism evidence="3 4">
    <name type="scientific">Salipiger mucosus DSM 16094</name>
    <dbReference type="NCBI Taxonomy" id="1123237"/>
    <lineage>
        <taxon>Bacteria</taxon>
        <taxon>Pseudomonadati</taxon>
        <taxon>Pseudomonadota</taxon>
        <taxon>Alphaproteobacteria</taxon>
        <taxon>Rhodobacterales</taxon>
        <taxon>Roseobacteraceae</taxon>
        <taxon>Salipiger</taxon>
    </lineage>
</organism>
<name>S9QG12_9RHOB</name>
<dbReference type="AlphaFoldDB" id="S9QG12"/>
<comment type="caution">
    <text evidence="3">The sequence shown here is derived from an EMBL/GenBank/DDBJ whole genome shotgun (WGS) entry which is preliminary data.</text>
</comment>
<keyword evidence="2" id="KW-0732">Signal</keyword>
<evidence type="ECO:0008006" key="5">
    <source>
        <dbReference type="Google" id="ProtNLM"/>
    </source>
</evidence>
<reference evidence="4" key="1">
    <citation type="journal article" date="2014" name="Stand. Genomic Sci.">
        <title>Genome sequence of the exopolysaccharide-producing Salipiger mucosus type strain (DSM 16094(T)), a moderately halophilic member of the Roseobacter clade.</title>
        <authorList>
            <person name="Riedel T."/>
            <person name="Spring S."/>
            <person name="Fiebig A."/>
            <person name="Petersen J."/>
            <person name="Kyrpides N.C."/>
            <person name="Goker M."/>
            <person name="Klenk H.P."/>
        </authorList>
    </citation>
    <scope>NUCLEOTIDE SEQUENCE [LARGE SCALE GENOMIC DNA]</scope>
    <source>
        <strain evidence="4">DSM 16094</strain>
    </source>
</reference>
<dbReference type="InterPro" id="IPR011990">
    <property type="entry name" value="TPR-like_helical_dom_sf"/>
</dbReference>